<dbReference type="Gene3D" id="1.10.287.2170">
    <property type="match status" value="1"/>
</dbReference>
<name>A0A399F370_9DEIN</name>
<dbReference type="NCBIfam" id="NF033518">
    <property type="entry name" value="transpos_IS607"/>
    <property type="match status" value="1"/>
</dbReference>
<dbReference type="PROSITE" id="PS00397">
    <property type="entry name" value="RECOMBINASES_1"/>
    <property type="match status" value="1"/>
</dbReference>
<dbReference type="PROSITE" id="PS51736">
    <property type="entry name" value="RECOMBINASES_3"/>
    <property type="match status" value="1"/>
</dbReference>
<dbReference type="Gene3D" id="3.40.50.1390">
    <property type="entry name" value="Resolvase, N-terminal catalytic domain"/>
    <property type="match status" value="1"/>
</dbReference>
<reference evidence="8 9" key="1">
    <citation type="submission" date="2018-08" db="EMBL/GenBank/DDBJ databases">
        <title>Meiothermus luteus KCTC 52599 genome sequencing project.</title>
        <authorList>
            <person name="Da Costa M.S."/>
            <person name="Albuquerque L."/>
            <person name="Raposo P."/>
            <person name="Froufe H.J.C."/>
            <person name="Barroso C.S."/>
            <person name="Egas C."/>
        </authorList>
    </citation>
    <scope>NUCLEOTIDE SEQUENCE [LARGE SCALE GENOMIC DNA]</scope>
    <source>
        <strain evidence="8 9">KCTC 52599</strain>
    </source>
</reference>
<dbReference type="InterPro" id="IPR051491">
    <property type="entry name" value="Recombinase/Transposase-rel"/>
</dbReference>
<evidence type="ECO:0000259" key="6">
    <source>
        <dbReference type="PROSITE" id="PS50937"/>
    </source>
</evidence>
<dbReference type="GO" id="GO:0000150">
    <property type="term" value="F:DNA strand exchange activity"/>
    <property type="evidence" value="ECO:0007669"/>
    <property type="project" value="InterPro"/>
</dbReference>
<feature type="active site" description="O-(5'-phospho-DNA)-serine intermediate" evidence="4 5">
    <location>
        <position position="74"/>
    </location>
</feature>
<dbReference type="Proteomes" id="UP000265800">
    <property type="component" value="Unassembled WGS sequence"/>
</dbReference>
<organism evidence="8 9">
    <name type="scientific">Meiothermus luteus</name>
    <dbReference type="NCBI Taxonomy" id="2026184"/>
    <lineage>
        <taxon>Bacteria</taxon>
        <taxon>Thermotogati</taxon>
        <taxon>Deinococcota</taxon>
        <taxon>Deinococci</taxon>
        <taxon>Thermales</taxon>
        <taxon>Thermaceae</taxon>
        <taxon>Meiothermus</taxon>
    </lineage>
</organism>
<dbReference type="Gene3D" id="1.10.1660.10">
    <property type="match status" value="1"/>
</dbReference>
<evidence type="ECO:0000256" key="3">
    <source>
        <dbReference type="ARBA" id="ARBA00023172"/>
    </source>
</evidence>
<gene>
    <name evidence="8" type="ORF">Mlute_00038</name>
</gene>
<dbReference type="EMBL" id="QWKZ01000001">
    <property type="protein sequence ID" value="RIH90116.1"/>
    <property type="molecule type" value="Genomic_DNA"/>
</dbReference>
<dbReference type="InterPro" id="IPR009061">
    <property type="entry name" value="DNA-bd_dom_put_sf"/>
</dbReference>
<accession>A0A399F370</accession>
<dbReference type="RefSeq" id="WP_119358764.1">
    <property type="nucleotide sequence ID" value="NZ_QWKZ01000001.1"/>
</dbReference>
<dbReference type="PANTHER" id="PTHR36172">
    <property type="match status" value="1"/>
</dbReference>
<protein>
    <recommendedName>
        <fullName evidence="10">Resolvase YneB</fullName>
    </recommendedName>
</protein>
<feature type="domain" description="HTH merR-type" evidence="6">
    <location>
        <begin position="5"/>
        <end position="52"/>
    </location>
</feature>
<dbReference type="GO" id="GO:0003677">
    <property type="term" value="F:DNA binding"/>
    <property type="evidence" value="ECO:0007669"/>
    <property type="project" value="UniProtKB-KW"/>
</dbReference>
<dbReference type="FunFam" id="3.40.50.1390:FF:000002">
    <property type="entry name" value="ORF1 in transposon ISC1904"/>
    <property type="match status" value="1"/>
</dbReference>
<evidence type="ECO:0000256" key="1">
    <source>
        <dbReference type="ARBA" id="ARBA00022908"/>
    </source>
</evidence>
<keyword evidence="1" id="KW-0229">DNA integration</keyword>
<sequence length="202" mass="22923">MDLLLLTAQQVGERYGLHRNTLYAWEQQGLLHPVRTPGGRRRYRRDEIERLLTLESLPVQAESRPRTVLYARVSTRKQEPFLQAQVARLEAFAREQGWDCEVVAEVASGVNENRRGLLKVLNRARRGELDRVVVEYEDRLARFGLGYLRAFLQAFGVELVVLNGKERKELGEELAEDLVAIVASFAARIYGKGDSGEETGQG</sequence>
<dbReference type="GO" id="GO:0006355">
    <property type="term" value="P:regulation of DNA-templated transcription"/>
    <property type="evidence" value="ECO:0007669"/>
    <property type="project" value="InterPro"/>
</dbReference>
<dbReference type="GO" id="GO:0015074">
    <property type="term" value="P:DNA integration"/>
    <property type="evidence" value="ECO:0007669"/>
    <property type="project" value="UniProtKB-KW"/>
</dbReference>
<dbReference type="InterPro" id="IPR006118">
    <property type="entry name" value="Recombinase_CS"/>
</dbReference>
<proteinExistence type="predicted"/>
<dbReference type="SMART" id="SM00857">
    <property type="entry name" value="Resolvase"/>
    <property type="match status" value="1"/>
</dbReference>
<dbReference type="InterPro" id="IPR048046">
    <property type="entry name" value="Transpos_IS607"/>
</dbReference>
<dbReference type="PROSITE" id="PS50937">
    <property type="entry name" value="HTH_MERR_2"/>
    <property type="match status" value="1"/>
</dbReference>
<dbReference type="InterPro" id="IPR036162">
    <property type="entry name" value="Resolvase-like_N_sf"/>
</dbReference>
<dbReference type="InterPro" id="IPR000551">
    <property type="entry name" value="MerR-type_HTH_dom"/>
</dbReference>
<dbReference type="OrthoDB" id="9814833at2"/>
<evidence type="ECO:0008006" key="10">
    <source>
        <dbReference type="Google" id="ProtNLM"/>
    </source>
</evidence>
<evidence type="ECO:0000313" key="8">
    <source>
        <dbReference type="EMBL" id="RIH90116.1"/>
    </source>
</evidence>
<evidence type="ECO:0000313" key="9">
    <source>
        <dbReference type="Proteomes" id="UP000265800"/>
    </source>
</evidence>
<dbReference type="InterPro" id="IPR041657">
    <property type="entry name" value="HTH_17"/>
</dbReference>
<evidence type="ECO:0000259" key="7">
    <source>
        <dbReference type="PROSITE" id="PS51736"/>
    </source>
</evidence>
<dbReference type="PANTHER" id="PTHR36172:SF1">
    <property type="entry name" value="RESOLVASE-RELATED"/>
    <property type="match status" value="1"/>
</dbReference>
<dbReference type="SMART" id="SM00422">
    <property type="entry name" value="HTH_MERR"/>
    <property type="match status" value="1"/>
</dbReference>
<keyword evidence="2" id="KW-0238">DNA-binding</keyword>
<dbReference type="Pfam" id="PF00239">
    <property type="entry name" value="Resolvase"/>
    <property type="match status" value="1"/>
</dbReference>
<feature type="domain" description="Resolvase/invertase-type recombinase catalytic" evidence="7">
    <location>
        <begin position="66"/>
        <end position="202"/>
    </location>
</feature>
<keyword evidence="9" id="KW-1185">Reference proteome</keyword>
<dbReference type="InterPro" id="IPR041718">
    <property type="entry name" value="IS607_transposase-like"/>
</dbReference>
<keyword evidence="3" id="KW-0233">DNA recombination</keyword>
<dbReference type="InterPro" id="IPR006119">
    <property type="entry name" value="Resolv_N"/>
</dbReference>
<dbReference type="SUPFAM" id="SSF53041">
    <property type="entry name" value="Resolvase-like"/>
    <property type="match status" value="1"/>
</dbReference>
<evidence type="ECO:0000256" key="4">
    <source>
        <dbReference type="PIRSR" id="PIRSR606118-50"/>
    </source>
</evidence>
<dbReference type="SUPFAM" id="SSF46955">
    <property type="entry name" value="Putative DNA-binding domain"/>
    <property type="match status" value="1"/>
</dbReference>
<dbReference type="Pfam" id="PF12728">
    <property type="entry name" value="HTH_17"/>
    <property type="match status" value="1"/>
</dbReference>
<evidence type="ECO:0000256" key="2">
    <source>
        <dbReference type="ARBA" id="ARBA00023125"/>
    </source>
</evidence>
<dbReference type="AlphaFoldDB" id="A0A399F370"/>
<comment type="caution">
    <text evidence="8">The sequence shown here is derived from an EMBL/GenBank/DDBJ whole genome shotgun (WGS) entry which is preliminary data.</text>
</comment>
<evidence type="ECO:0000256" key="5">
    <source>
        <dbReference type="PROSITE-ProRule" id="PRU10137"/>
    </source>
</evidence>
<dbReference type="CDD" id="cd03769">
    <property type="entry name" value="SR_IS607_transposase_like"/>
    <property type="match status" value="1"/>
</dbReference>